<keyword evidence="3" id="KW-1185">Reference proteome</keyword>
<evidence type="ECO:0000313" key="2">
    <source>
        <dbReference type="EMBL" id="GLR68591.1"/>
    </source>
</evidence>
<organism evidence="2 3">
    <name type="scientific">Acidocella aquatica</name>
    <dbReference type="NCBI Taxonomy" id="1922313"/>
    <lineage>
        <taxon>Bacteria</taxon>
        <taxon>Pseudomonadati</taxon>
        <taxon>Pseudomonadota</taxon>
        <taxon>Alphaproteobacteria</taxon>
        <taxon>Acetobacterales</taxon>
        <taxon>Acidocellaceae</taxon>
        <taxon>Acidocella</taxon>
    </lineage>
</organism>
<dbReference type="Proteomes" id="UP001156641">
    <property type="component" value="Unassembled WGS sequence"/>
</dbReference>
<name>A0ABQ6A9J8_9PROT</name>
<protein>
    <recommendedName>
        <fullName evidence="1">EthD domain-containing protein</fullName>
    </recommendedName>
</protein>
<dbReference type="RefSeq" id="WP_284259435.1">
    <property type="nucleotide sequence ID" value="NZ_BSOS01000090.1"/>
</dbReference>
<evidence type="ECO:0000313" key="3">
    <source>
        <dbReference type="Proteomes" id="UP001156641"/>
    </source>
</evidence>
<gene>
    <name evidence="2" type="ORF">GCM10010909_32720</name>
</gene>
<dbReference type="EMBL" id="BSOS01000090">
    <property type="protein sequence ID" value="GLR68591.1"/>
    <property type="molecule type" value="Genomic_DNA"/>
</dbReference>
<comment type="caution">
    <text evidence="2">The sequence shown here is derived from an EMBL/GenBank/DDBJ whole genome shotgun (WGS) entry which is preliminary data.</text>
</comment>
<feature type="domain" description="EthD" evidence="1">
    <location>
        <begin position="11"/>
        <end position="99"/>
    </location>
</feature>
<reference evidence="3" key="1">
    <citation type="journal article" date="2019" name="Int. J. Syst. Evol. Microbiol.">
        <title>The Global Catalogue of Microorganisms (GCM) 10K type strain sequencing project: providing services to taxonomists for standard genome sequencing and annotation.</title>
        <authorList>
            <consortium name="The Broad Institute Genomics Platform"/>
            <consortium name="The Broad Institute Genome Sequencing Center for Infectious Disease"/>
            <person name="Wu L."/>
            <person name="Ma J."/>
        </authorList>
    </citation>
    <scope>NUCLEOTIDE SEQUENCE [LARGE SCALE GENOMIC DNA]</scope>
    <source>
        <strain evidence="3">NBRC 112502</strain>
    </source>
</reference>
<accession>A0ABQ6A9J8</accession>
<proteinExistence type="predicted"/>
<sequence>MFTRITLLKRRPGMTVEAFRDYYETHHRLIGERVLAGFAQRYLRRYVAPAGQGLELPDFDVMTEISFPDRATHDRCIAALSEPSVAEWVMADEDRLFDRAAMRVFTVEEAESALEPLSIA</sequence>
<dbReference type="Pfam" id="PF07110">
    <property type="entry name" value="EthD"/>
    <property type="match status" value="1"/>
</dbReference>
<dbReference type="InterPro" id="IPR009799">
    <property type="entry name" value="EthD_dom"/>
</dbReference>
<dbReference type="InterPro" id="IPR011008">
    <property type="entry name" value="Dimeric_a/b-barrel"/>
</dbReference>
<evidence type="ECO:0000259" key="1">
    <source>
        <dbReference type="Pfam" id="PF07110"/>
    </source>
</evidence>
<dbReference type="Gene3D" id="3.30.70.100">
    <property type="match status" value="1"/>
</dbReference>
<dbReference type="SUPFAM" id="SSF54909">
    <property type="entry name" value="Dimeric alpha+beta barrel"/>
    <property type="match status" value="1"/>
</dbReference>